<dbReference type="Proteomes" id="UP001226577">
    <property type="component" value="Unassembled WGS sequence"/>
</dbReference>
<dbReference type="InterPro" id="IPR003738">
    <property type="entry name" value="SRAP"/>
</dbReference>
<dbReference type="InterPro" id="IPR036590">
    <property type="entry name" value="SRAP-like"/>
</dbReference>
<evidence type="ECO:0000313" key="2">
    <source>
        <dbReference type="Proteomes" id="UP001226577"/>
    </source>
</evidence>
<keyword evidence="2" id="KW-1185">Reference proteome</keyword>
<organism evidence="1 2">
    <name type="scientific">Pseudarthrobacter enclensis</name>
    <dbReference type="NCBI Taxonomy" id="993070"/>
    <lineage>
        <taxon>Bacteria</taxon>
        <taxon>Bacillati</taxon>
        <taxon>Actinomycetota</taxon>
        <taxon>Actinomycetes</taxon>
        <taxon>Micrococcales</taxon>
        <taxon>Micrococcaceae</taxon>
        <taxon>Pseudarthrobacter</taxon>
    </lineage>
</organism>
<dbReference type="SUPFAM" id="SSF143081">
    <property type="entry name" value="BB1717-like"/>
    <property type="match status" value="1"/>
</dbReference>
<gene>
    <name evidence="1" type="ORF">J2X98_004213</name>
</gene>
<protein>
    <submittedName>
        <fullName evidence="1">SOS response-associated peptidase YedK</fullName>
    </submittedName>
</protein>
<dbReference type="Gene3D" id="3.90.1680.10">
    <property type="entry name" value="SOS response associated peptidase-like"/>
    <property type="match status" value="1"/>
</dbReference>
<proteinExistence type="predicted"/>
<reference evidence="1 2" key="1">
    <citation type="submission" date="2023-07" db="EMBL/GenBank/DDBJ databases">
        <title>Sorghum-associated microbial communities from plants grown in Nebraska, USA.</title>
        <authorList>
            <person name="Schachtman D."/>
        </authorList>
    </citation>
    <scope>NUCLEOTIDE SEQUENCE [LARGE SCALE GENOMIC DNA]</scope>
    <source>
        <strain evidence="1 2">CC222</strain>
    </source>
</reference>
<name>A0ABT9RZG0_9MICC</name>
<sequence length="87" mass="9816">MAAQLHRADHYRAGCLNHVHDRSPVLIPRDRFAEWLDPDLTDKGDVQHLLDSPPDSTLIPRIVSTWVNSVRNNGPELIEPAELTPMS</sequence>
<evidence type="ECO:0000313" key="1">
    <source>
        <dbReference type="EMBL" id="MDP9890599.1"/>
    </source>
</evidence>
<comment type="caution">
    <text evidence="1">The sequence shown here is derived from an EMBL/GenBank/DDBJ whole genome shotgun (WGS) entry which is preliminary data.</text>
</comment>
<dbReference type="Pfam" id="PF02586">
    <property type="entry name" value="SRAP"/>
    <property type="match status" value="1"/>
</dbReference>
<dbReference type="EMBL" id="JAUSRE010000031">
    <property type="protein sequence ID" value="MDP9890599.1"/>
    <property type="molecule type" value="Genomic_DNA"/>
</dbReference>
<accession>A0ABT9RZG0</accession>